<dbReference type="SUPFAM" id="SSF51735">
    <property type="entry name" value="NAD(P)-binding Rossmann-fold domains"/>
    <property type="match status" value="1"/>
</dbReference>
<evidence type="ECO:0000256" key="2">
    <source>
        <dbReference type="ARBA" id="ARBA00023002"/>
    </source>
</evidence>
<dbReference type="GO" id="GO:0016491">
    <property type="term" value="F:oxidoreductase activity"/>
    <property type="evidence" value="ECO:0007669"/>
    <property type="project" value="UniProtKB-KW"/>
</dbReference>
<dbReference type="AlphaFoldDB" id="A0A135T4K1"/>
<dbReference type="OrthoDB" id="1933717at2759"/>
<accession>A0A135T4K1</accession>
<dbReference type="InterPro" id="IPR002347">
    <property type="entry name" value="SDR_fam"/>
</dbReference>
<protein>
    <submittedName>
        <fullName evidence="4">Short chain dehydrogenase</fullName>
    </submittedName>
</protein>
<evidence type="ECO:0000313" key="4">
    <source>
        <dbReference type="EMBL" id="KXH43071.1"/>
    </source>
</evidence>
<reference evidence="4 5" key="1">
    <citation type="submission" date="2014-02" db="EMBL/GenBank/DDBJ databases">
        <title>The genome sequence of Colletotrichum simmondsii CBS122122.</title>
        <authorList>
            <person name="Baroncelli R."/>
            <person name="Thon M.R."/>
        </authorList>
    </citation>
    <scope>NUCLEOTIDE SEQUENCE [LARGE SCALE GENOMIC DNA]</scope>
    <source>
        <strain evidence="4 5">CBS122122</strain>
    </source>
</reference>
<keyword evidence="2" id="KW-0560">Oxidoreductase</keyword>
<dbReference type="PANTHER" id="PTHR42901">
    <property type="entry name" value="ALCOHOL DEHYDROGENASE"/>
    <property type="match status" value="1"/>
</dbReference>
<evidence type="ECO:0000259" key="3">
    <source>
        <dbReference type="SMART" id="SM00822"/>
    </source>
</evidence>
<comment type="caution">
    <text evidence="4">The sequence shown here is derived from an EMBL/GenBank/DDBJ whole genome shotgun (WGS) entry which is preliminary data.</text>
</comment>
<dbReference type="SMART" id="SM00822">
    <property type="entry name" value="PKS_KR"/>
    <property type="match status" value="1"/>
</dbReference>
<dbReference type="InterPro" id="IPR036291">
    <property type="entry name" value="NAD(P)-bd_dom_sf"/>
</dbReference>
<evidence type="ECO:0000256" key="1">
    <source>
        <dbReference type="ARBA" id="ARBA00006484"/>
    </source>
</evidence>
<gene>
    <name evidence="4" type="ORF">CSIM01_01825</name>
</gene>
<evidence type="ECO:0000313" key="5">
    <source>
        <dbReference type="Proteomes" id="UP000070328"/>
    </source>
</evidence>
<proteinExistence type="inferred from homology"/>
<dbReference type="InterPro" id="IPR057326">
    <property type="entry name" value="KR_dom"/>
</dbReference>
<dbReference type="PANTHER" id="PTHR42901:SF1">
    <property type="entry name" value="ALCOHOL DEHYDROGENASE"/>
    <property type="match status" value="1"/>
</dbReference>
<keyword evidence="5" id="KW-1185">Reference proteome</keyword>
<organism evidence="4 5">
    <name type="scientific">Colletotrichum simmondsii</name>
    <dbReference type="NCBI Taxonomy" id="703756"/>
    <lineage>
        <taxon>Eukaryota</taxon>
        <taxon>Fungi</taxon>
        <taxon>Dikarya</taxon>
        <taxon>Ascomycota</taxon>
        <taxon>Pezizomycotina</taxon>
        <taxon>Sordariomycetes</taxon>
        <taxon>Hypocreomycetidae</taxon>
        <taxon>Glomerellales</taxon>
        <taxon>Glomerellaceae</taxon>
        <taxon>Colletotrichum</taxon>
        <taxon>Colletotrichum acutatum species complex</taxon>
    </lineage>
</organism>
<dbReference type="CDD" id="cd05233">
    <property type="entry name" value="SDR_c"/>
    <property type="match status" value="1"/>
</dbReference>
<dbReference type="PRINTS" id="PR00081">
    <property type="entry name" value="GDHRDH"/>
</dbReference>
<dbReference type="EMBL" id="JFBX01000289">
    <property type="protein sequence ID" value="KXH43071.1"/>
    <property type="molecule type" value="Genomic_DNA"/>
</dbReference>
<dbReference type="Proteomes" id="UP000070328">
    <property type="component" value="Unassembled WGS sequence"/>
</dbReference>
<dbReference type="Pfam" id="PF00106">
    <property type="entry name" value="adh_short"/>
    <property type="match status" value="1"/>
</dbReference>
<feature type="domain" description="Ketoreductase" evidence="3">
    <location>
        <begin position="66"/>
        <end position="258"/>
    </location>
</feature>
<sequence>MESSQAQQLSNLRCRVELEIYMRLLTSTSIFIISPSLHCHKSPKRLLTTYKTAISASNPANSAAGKVVLITGTGSGIGQAAAASFAIAGAKALILIGRRTEPLTKTAAIVSQKGPDVQVRLHGDDISDANALKSVMDETGSTFGQIDIVIHAAGVLPALGPISTMPVEELWKALEVNIKGALNVAQSLLATGTSEKRAGSKPVLVTLNTAGMLMPPIPGMGGYVVSKAVLPKLVEYLAAENPDKLRTVTVHPGLIRTPMAVELEEAGLKFPYDDVSLPADFLVWVTSPEASFLNGKFVFANWDVEELKARKAEIENGTDLRLVLSGLSGDR</sequence>
<dbReference type="Gene3D" id="3.40.50.720">
    <property type="entry name" value="NAD(P)-binding Rossmann-like Domain"/>
    <property type="match status" value="1"/>
</dbReference>
<comment type="similarity">
    <text evidence="1">Belongs to the short-chain dehydrogenases/reductases (SDR) family.</text>
</comment>
<name>A0A135T4K1_9PEZI</name>